<proteinExistence type="predicted"/>
<reference evidence="1" key="1">
    <citation type="submission" date="2019-10" db="EMBL/GenBank/DDBJ databases">
        <authorList>
            <consortium name="DOE Joint Genome Institute"/>
            <person name="Kuo A."/>
            <person name="Miyauchi S."/>
            <person name="Kiss E."/>
            <person name="Drula E."/>
            <person name="Kohler A."/>
            <person name="Sanchez-Garcia M."/>
            <person name="Andreopoulos B."/>
            <person name="Barry K.W."/>
            <person name="Bonito G."/>
            <person name="Buee M."/>
            <person name="Carver A."/>
            <person name="Chen C."/>
            <person name="Cichocki N."/>
            <person name="Clum A."/>
            <person name="Culley D."/>
            <person name="Crous P.W."/>
            <person name="Fauchery L."/>
            <person name="Girlanda M."/>
            <person name="Hayes R."/>
            <person name="Keri Z."/>
            <person name="Labutti K."/>
            <person name="Lipzen A."/>
            <person name="Lombard V."/>
            <person name="Magnuson J."/>
            <person name="Maillard F."/>
            <person name="Morin E."/>
            <person name="Murat C."/>
            <person name="Nolan M."/>
            <person name="Ohm R."/>
            <person name="Pangilinan J."/>
            <person name="Pereira M."/>
            <person name="Perotto S."/>
            <person name="Peter M."/>
            <person name="Riley R."/>
            <person name="Sitrit Y."/>
            <person name="Stielow B."/>
            <person name="Szollosi G."/>
            <person name="Zifcakova L."/>
            <person name="Stursova M."/>
            <person name="Spatafora J.W."/>
            <person name="Tedersoo L."/>
            <person name="Vaario L.-M."/>
            <person name="Yamada A."/>
            <person name="Yan M."/>
            <person name="Wang P."/>
            <person name="Xu J."/>
            <person name="Bruns T."/>
            <person name="Baldrian P."/>
            <person name="Vilgalys R."/>
            <person name="Henrissat B."/>
            <person name="Grigoriev I.V."/>
            <person name="Hibbett D."/>
            <person name="Nagy L.G."/>
            <person name="Martin F.M."/>
        </authorList>
    </citation>
    <scope>NUCLEOTIDE SEQUENCE</scope>
    <source>
        <strain evidence="1">P2</strain>
    </source>
</reference>
<protein>
    <submittedName>
        <fullName evidence="1">Uncharacterized protein</fullName>
    </submittedName>
</protein>
<dbReference type="Proteomes" id="UP000886501">
    <property type="component" value="Unassembled WGS sequence"/>
</dbReference>
<accession>A0ACB6YZ57</accession>
<organism evidence="1 2">
    <name type="scientific">Thelephora ganbajun</name>
    <name type="common">Ganba fungus</name>
    <dbReference type="NCBI Taxonomy" id="370292"/>
    <lineage>
        <taxon>Eukaryota</taxon>
        <taxon>Fungi</taxon>
        <taxon>Dikarya</taxon>
        <taxon>Basidiomycota</taxon>
        <taxon>Agaricomycotina</taxon>
        <taxon>Agaricomycetes</taxon>
        <taxon>Thelephorales</taxon>
        <taxon>Thelephoraceae</taxon>
        <taxon>Thelephora</taxon>
    </lineage>
</organism>
<dbReference type="EMBL" id="MU118415">
    <property type="protein sequence ID" value="KAF9642582.1"/>
    <property type="molecule type" value="Genomic_DNA"/>
</dbReference>
<keyword evidence="2" id="KW-1185">Reference proteome</keyword>
<evidence type="ECO:0000313" key="1">
    <source>
        <dbReference type="EMBL" id="KAF9642582.1"/>
    </source>
</evidence>
<reference evidence="1" key="2">
    <citation type="journal article" date="2020" name="Nat. Commun.">
        <title>Large-scale genome sequencing of mycorrhizal fungi provides insights into the early evolution of symbiotic traits.</title>
        <authorList>
            <person name="Miyauchi S."/>
            <person name="Kiss E."/>
            <person name="Kuo A."/>
            <person name="Drula E."/>
            <person name="Kohler A."/>
            <person name="Sanchez-Garcia M."/>
            <person name="Morin E."/>
            <person name="Andreopoulos B."/>
            <person name="Barry K.W."/>
            <person name="Bonito G."/>
            <person name="Buee M."/>
            <person name="Carver A."/>
            <person name="Chen C."/>
            <person name="Cichocki N."/>
            <person name="Clum A."/>
            <person name="Culley D."/>
            <person name="Crous P.W."/>
            <person name="Fauchery L."/>
            <person name="Girlanda M."/>
            <person name="Hayes R.D."/>
            <person name="Keri Z."/>
            <person name="LaButti K."/>
            <person name="Lipzen A."/>
            <person name="Lombard V."/>
            <person name="Magnuson J."/>
            <person name="Maillard F."/>
            <person name="Murat C."/>
            <person name="Nolan M."/>
            <person name="Ohm R.A."/>
            <person name="Pangilinan J."/>
            <person name="Pereira M.F."/>
            <person name="Perotto S."/>
            <person name="Peter M."/>
            <person name="Pfister S."/>
            <person name="Riley R."/>
            <person name="Sitrit Y."/>
            <person name="Stielow J.B."/>
            <person name="Szollosi G."/>
            <person name="Zifcakova L."/>
            <person name="Stursova M."/>
            <person name="Spatafora J.W."/>
            <person name="Tedersoo L."/>
            <person name="Vaario L.M."/>
            <person name="Yamada A."/>
            <person name="Yan M."/>
            <person name="Wang P."/>
            <person name="Xu J."/>
            <person name="Bruns T."/>
            <person name="Baldrian P."/>
            <person name="Vilgalys R."/>
            <person name="Dunand C."/>
            <person name="Henrissat B."/>
            <person name="Grigoriev I.V."/>
            <person name="Hibbett D."/>
            <person name="Nagy L.G."/>
            <person name="Martin F.M."/>
        </authorList>
    </citation>
    <scope>NUCLEOTIDE SEQUENCE</scope>
    <source>
        <strain evidence="1">P2</strain>
    </source>
</reference>
<sequence>MVGTTDVGVCRAVTAVSRRTVLVRGAEGVHEIIRLEGICSGSDSLFSLGQSHFWNRSELCIISRICIRRPGHRTPRPLQATDGEYISCLVAAILRETQFVVTCSSLMYVLLPTKLVYNTGLVVRVKLVEMRTLGLFYTKITLRLPGFEAPQCMDEGIHRINRNGRSHHLIENRSGGSRTTKKNGFCCDIRAHMTNPGTTMDTRPITVLDVDLRGMVYNGHSAHALGDLRARLPT</sequence>
<comment type="caution">
    <text evidence="1">The sequence shown here is derived from an EMBL/GenBank/DDBJ whole genome shotgun (WGS) entry which is preliminary data.</text>
</comment>
<gene>
    <name evidence="1" type="ORF">BDM02DRAFT_2029581</name>
</gene>
<evidence type="ECO:0000313" key="2">
    <source>
        <dbReference type="Proteomes" id="UP000886501"/>
    </source>
</evidence>
<name>A0ACB6YZ57_THEGA</name>